<dbReference type="EMBL" id="LAZR01004930">
    <property type="protein sequence ID" value="KKN04343.1"/>
    <property type="molecule type" value="Genomic_DNA"/>
</dbReference>
<dbReference type="SUPFAM" id="SSF52540">
    <property type="entry name" value="P-loop containing nucleoside triphosphate hydrolases"/>
    <property type="match status" value="1"/>
</dbReference>
<evidence type="ECO:0000313" key="1">
    <source>
        <dbReference type="EMBL" id="KKN04343.1"/>
    </source>
</evidence>
<dbReference type="AlphaFoldDB" id="A0A0F9QGC8"/>
<comment type="caution">
    <text evidence="1">The sequence shown here is derived from an EMBL/GenBank/DDBJ whole genome shotgun (WGS) entry which is preliminary data.</text>
</comment>
<gene>
    <name evidence="1" type="ORF">LCGC14_1098220</name>
</gene>
<proteinExistence type="predicted"/>
<sequence>MGQLSYIVVSTPRSATGWASQVLTAMGLQCGHETYYNLRQRQHTNILTEGVWGDSSWLAVPFIKDLPTYTTVVHLVRNPWHTIASFVGLGWFDWQASMVGLEYRMFMEEHLIGRIPDDSPLAGEVRRAAHFWMTWHMMIELYAKARSDLQYVRCQAESPVAAESMYRAITGKDADVGLVIAADRIDLTYNSRGYAKPDVWLRRLDPHVVELANRYGYPG</sequence>
<reference evidence="1" key="1">
    <citation type="journal article" date="2015" name="Nature">
        <title>Complex archaea that bridge the gap between prokaryotes and eukaryotes.</title>
        <authorList>
            <person name="Spang A."/>
            <person name="Saw J.H."/>
            <person name="Jorgensen S.L."/>
            <person name="Zaremba-Niedzwiedzka K."/>
            <person name="Martijn J."/>
            <person name="Lind A.E."/>
            <person name="van Eijk R."/>
            <person name="Schleper C."/>
            <person name="Guy L."/>
            <person name="Ettema T.J."/>
        </authorList>
    </citation>
    <scope>NUCLEOTIDE SEQUENCE</scope>
</reference>
<accession>A0A0F9QGC8</accession>
<organism evidence="1">
    <name type="scientific">marine sediment metagenome</name>
    <dbReference type="NCBI Taxonomy" id="412755"/>
    <lineage>
        <taxon>unclassified sequences</taxon>
        <taxon>metagenomes</taxon>
        <taxon>ecological metagenomes</taxon>
    </lineage>
</organism>
<dbReference type="InterPro" id="IPR027417">
    <property type="entry name" value="P-loop_NTPase"/>
</dbReference>
<protein>
    <recommendedName>
        <fullName evidence="2">Sulfotransferase domain-containing protein</fullName>
    </recommendedName>
</protein>
<name>A0A0F9QGC8_9ZZZZ</name>
<evidence type="ECO:0008006" key="2">
    <source>
        <dbReference type="Google" id="ProtNLM"/>
    </source>
</evidence>